<feature type="region of interest" description="Disordered" evidence="1">
    <location>
        <begin position="44"/>
        <end position="81"/>
    </location>
</feature>
<dbReference type="AGR" id="MGI:3642657"/>
<gene>
    <name evidence="3" type="primary">C030009H01Rik</name>
</gene>
<reference evidence="2" key="4">
    <citation type="journal article" date="2001" name="Nature">
        <title>Functional annotation of a full-length mouse cDNA collection.</title>
        <authorList>
            <consortium name="The RIKEN Genome Exploration Research Group Phase II Team and the FANTOM Consortium"/>
        </authorList>
    </citation>
    <scope>NUCLEOTIDE SEQUENCE</scope>
    <source>
        <strain evidence="2">C57BL/6J</strain>
        <tissue evidence="2">Corpus striatum</tissue>
    </source>
</reference>
<reference evidence="2" key="8">
    <citation type="journal article" date="2005" name="Science">
        <title>Antisense Transcription in the Mammalian Transcriptome.</title>
        <authorList>
            <consortium name="RIKEN Genome Exploration Research Group and Genome Science Group (Genome Network Project Core Group) and the FANTOM Consortium"/>
        </authorList>
    </citation>
    <scope>NUCLEOTIDE SEQUENCE</scope>
    <source>
        <strain evidence="2">C57BL/6J</strain>
        <tissue evidence="2">Corpus striatum</tissue>
    </source>
</reference>
<reference evidence="2" key="7">
    <citation type="journal article" date="2005" name="Science">
        <title>The Transcriptional Landscape of the Mammalian Genome.</title>
        <authorList>
            <consortium name="The FANTOM Consortium"/>
            <consortium name="Riken Genome Exploration Research Group and Genome Science Group (Genome Network Project Core Group)"/>
        </authorList>
    </citation>
    <scope>NUCLEOTIDE SEQUENCE</scope>
    <source>
        <strain evidence="2">C57BL/6J</strain>
        <tissue evidence="2">Corpus striatum</tissue>
    </source>
</reference>
<evidence type="ECO:0000313" key="3">
    <source>
        <dbReference type="MGI" id="MGI:3642657"/>
    </source>
</evidence>
<dbReference type="AlphaFoldDB" id="Q8BNN2"/>
<reference evidence="2" key="3">
    <citation type="journal article" date="2000" name="Genome Res.">
        <title>RIKEN integrated sequence analysis (RISA) system--384-format sequencing pipeline with 384 multicapillary sequencer.</title>
        <authorList>
            <person name="Shibata K."/>
            <person name="Itoh M."/>
            <person name="Aizawa K."/>
            <person name="Nagaoka S."/>
            <person name="Sasaki N."/>
            <person name="Carninci P."/>
            <person name="Konno H."/>
            <person name="Akiyama J."/>
            <person name="Nishi K."/>
            <person name="Kitsunai T."/>
            <person name="Tashiro H."/>
            <person name="Itoh M."/>
            <person name="Sumi N."/>
            <person name="Ishii Y."/>
            <person name="Nakamura S."/>
            <person name="Hazama M."/>
            <person name="Nishine T."/>
            <person name="Harada A."/>
            <person name="Yamamoto R."/>
            <person name="Matsumoto H."/>
            <person name="Sakaguchi S."/>
            <person name="Ikegami T."/>
            <person name="Kashiwagi K."/>
            <person name="Fujiwake S."/>
            <person name="Inoue K."/>
            <person name="Togawa Y."/>
            <person name="Izawa M."/>
            <person name="Ohara E."/>
            <person name="Watahiki M."/>
            <person name="Yoneda Y."/>
            <person name="Ishikawa T."/>
            <person name="Ozawa K."/>
            <person name="Tanaka T."/>
            <person name="Matsuura S."/>
            <person name="Kawai J."/>
            <person name="Okazaki Y."/>
            <person name="Muramatsu M."/>
            <person name="Inoue Y."/>
            <person name="Kira A."/>
            <person name="Hayashizaki Y."/>
        </authorList>
    </citation>
    <scope>NUCLEOTIDE SEQUENCE</scope>
    <source>
        <strain evidence="2">C57BL/6J</strain>
        <tissue evidence="2">Corpus striatum</tissue>
    </source>
</reference>
<reference evidence="2" key="6">
    <citation type="submission" date="2002-04" db="EMBL/GenBank/DDBJ databases">
        <authorList>
            <person name="Adachi J."/>
            <person name="Aizawa K."/>
            <person name="Akimura T."/>
            <person name="Arakawa T."/>
            <person name="Bono H."/>
            <person name="Carninci P."/>
            <person name="Fukuda S."/>
            <person name="Furuno M."/>
            <person name="Hanagaki T."/>
            <person name="Hara A."/>
            <person name="Hashizume W."/>
            <person name="Hayashida K."/>
            <person name="Hayatsu N."/>
            <person name="Hiramoto K."/>
            <person name="Hiraoka T."/>
            <person name="Hirozane T."/>
            <person name="Hori F."/>
            <person name="Imotani K."/>
            <person name="Ishii Y."/>
            <person name="Itoh M."/>
            <person name="Kagawa I."/>
            <person name="Kasukawa T."/>
            <person name="Katoh H."/>
            <person name="Kawai J."/>
            <person name="Kojima Y."/>
            <person name="Kondo S."/>
            <person name="Konno H."/>
            <person name="Kouda M."/>
            <person name="Koya S."/>
            <person name="Kurihara C."/>
            <person name="Matsuyama T."/>
            <person name="Miyazaki A."/>
            <person name="Murata M."/>
            <person name="Nakamura M."/>
            <person name="Nishi K."/>
            <person name="Nomura K."/>
            <person name="Numazaki R."/>
            <person name="Ohno M."/>
            <person name="Ohsato N."/>
            <person name="Okazaki Y."/>
            <person name="Saito R."/>
            <person name="Saitoh H."/>
            <person name="Sakai C."/>
            <person name="Sakai K."/>
            <person name="Sakazume N."/>
            <person name="Sano H."/>
            <person name="Sasaki D."/>
            <person name="Shibata K."/>
            <person name="Shinagawa A."/>
            <person name="Shiraki T."/>
            <person name="Sogabe Y."/>
            <person name="Tagami M."/>
            <person name="Tagawa A."/>
            <person name="Takahashi F."/>
            <person name="Takaku-Akahira S."/>
            <person name="Takeda Y."/>
            <person name="Tanaka T."/>
            <person name="Tomaru A."/>
            <person name="Toya T."/>
            <person name="Yasunishi A."/>
            <person name="Muramatsu M."/>
            <person name="Hayashizaki Y."/>
        </authorList>
    </citation>
    <scope>NUCLEOTIDE SEQUENCE</scope>
    <source>
        <strain evidence="2">C57BL/6J</strain>
        <tissue evidence="2">Corpus striatum</tissue>
    </source>
</reference>
<dbReference type="MGI" id="MGI:3642657">
    <property type="gene designation" value="C030009H01Rik"/>
</dbReference>
<feature type="compositionally biased region" description="Low complexity" evidence="1">
    <location>
        <begin position="52"/>
        <end position="65"/>
    </location>
</feature>
<proteinExistence type="evidence at transcript level"/>
<evidence type="ECO:0000313" key="2">
    <source>
        <dbReference type="EMBL" id="BAC38168.1"/>
    </source>
</evidence>
<evidence type="ECO:0000256" key="1">
    <source>
        <dbReference type="SAM" id="MobiDB-lite"/>
    </source>
</evidence>
<dbReference type="EMBL" id="AK081218">
    <property type="protein sequence ID" value="BAC38168.1"/>
    <property type="molecule type" value="mRNA"/>
</dbReference>
<reference evidence="2" key="2">
    <citation type="journal article" date="2000" name="Genome Res.">
        <title>Normalization and subtraction of cap-trapper-selected cDNAs to prepare full-length cDNA libraries for rapid discovery of new genes.</title>
        <authorList>
            <person name="Carninci P."/>
            <person name="Shibata Y."/>
            <person name="Hayatsu N."/>
            <person name="Sugahara Y."/>
            <person name="Shibata K."/>
            <person name="Itoh M."/>
            <person name="Konno H."/>
            <person name="Okazaki Y."/>
            <person name="Muramatsu M."/>
            <person name="Hayashizaki Y."/>
        </authorList>
    </citation>
    <scope>NUCLEOTIDE SEQUENCE</scope>
    <source>
        <strain evidence="2">C57BL/6J</strain>
        <tissue evidence="2">Corpus striatum</tissue>
    </source>
</reference>
<organism evidence="2">
    <name type="scientific">Mus musculus</name>
    <name type="common">Mouse</name>
    <dbReference type="NCBI Taxonomy" id="10090"/>
    <lineage>
        <taxon>Eukaryota</taxon>
        <taxon>Metazoa</taxon>
        <taxon>Chordata</taxon>
        <taxon>Craniata</taxon>
        <taxon>Vertebrata</taxon>
        <taxon>Euteleostomi</taxon>
        <taxon>Mammalia</taxon>
        <taxon>Eutheria</taxon>
        <taxon>Euarchontoglires</taxon>
        <taxon>Glires</taxon>
        <taxon>Rodentia</taxon>
        <taxon>Myomorpha</taxon>
        <taxon>Muroidea</taxon>
        <taxon>Muridae</taxon>
        <taxon>Murinae</taxon>
        <taxon>Mus</taxon>
        <taxon>Mus</taxon>
    </lineage>
</organism>
<name>Q8BNN2_MOUSE</name>
<reference evidence="2" key="5">
    <citation type="journal article" date="2002" name="Nature">
        <title>Analysis of the mouse transcriptome based on functional annotation of 60,770 full-length cDNAs.</title>
        <authorList>
            <consortium name="The FANTOM Consortium and the RIKEN Genome Exploration Research Group Phase I and II Team"/>
        </authorList>
    </citation>
    <scope>NUCLEOTIDE SEQUENCE</scope>
    <source>
        <strain evidence="2">C57BL/6J</strain>
        <tissue evidence="2">Corpus striatum</tissue>
    </source>
</reference>
<feature type="region of interest" description="Disordered" evidence="1">
    <location>
        <begin position="104"/>
        <end position="130"/>
    </location>
</feature>
<reference evidence="2" key="1">
    <citation type="journal article" date="1999" name="Methods Enzymol.">
        <title>High-efficiency full-length cDNA cloning.</title>
        <authorList>
            <person name="Carninci P."/>
            <person name="Hayashizaki Y."/>
        </authorList>
    </citation>
    <scope>NUCLEOTIDE SEQUENCE</scope>
    <source>
        <strain evidence="2">C57BL/6J</strain>
        <tissue evidence="2">Corpus striatum</tissue>
    </source>
</reference>
<sequence length="155" mass="16106">MRSLRSRPVAVAGTATVLQPTQPRSTVTRTHLRQAKGRTVSWVRARPGGTTLPPGVSSPVPHGGLPRPPPHAQPCRSERSATGPEAGILMAEACTAAALCRSPQKGRGRRRCGGGASPSAPRARGCKGPCRRRPQACAALGPLSAEQPFRVATPS</sequence>
<protein>
    <submittedName>
        <fullName evidence="2">Uncharacterized protein</fullName>
    </submittedName>
</protein>
<accession>Q8BNN2</accession>